<evidence type="ECO:0000313" key="4">
    <source>
        <dbReference type="Proteomes" id="UP000076532"/>
    </source>
</evidence>
<gene>
    <name evidence="3" type="ORF">FIBSPDRAFT_802529</name>
</gene>
<dbReference type="Pfam" id="PF02171">
    <property type="entry name" value="Piwi"/>
    <property type="match status" value="1"/>
</dbReference>
<evidence type="ECO:0000256" key="1">
    <source>
        <dbReference type="SAM" id="MobiDB-lite"/>
    </source>
</evidence>
<dbReference type="SMART" id="SM00950">
    <property type="entry name" value="Piwi"/>
    <property type="match status" value="1"/>
</dbReference>
<dbReference type="Gene3D" id="3.30.420.10">
    <property type="entry name" value="Ribonuclease H-like superfamily/Ribonuclease H"/>
    <property type="match status" value="1"/>
</dbReference>
<protein>
    <recommendedName>
        <fullName evidence="2">Piwi domain-containing protein</fullName>
    </recommendedName>
</protein>
<evidence type="ECO:0000259" key="2">
    <source>
        <dbReference type="PROSITE" id="PS50822"/>
    </source>
</evidence>
<feature type="region of interest" description="Disordered" evidence="1">
    <location>
        <begin position="249"/>
        <end position="268"/>
    </location>
</feature>
<accession>A0A165XSI6</accession>
<dbReference type="SUPFAM" id="SSF53098">
    <property type="entry name" value="Ribonuclease H-like"/>
    <property type="match status" value="1"/>
</dbReference>
<reference evidence="3 4" key="1">
    <citation type="journal article" date="2016" name="Mol. Biol. Evol.">
        <title>Comparative Genomics of Early-Diverging Mushroom-Forming Fungi Provides Insights into the Origins of Lignocellulose Decay Capabilities.</title>
        <authorList>
            <person name="Nagy L.G."/>
            <person name="Riley R."/>
            <person name="Tritt A."/>
            <person name="Adam C."/>
            <person name="Daum C."/>
            <person name="Floudas D."/>
            <person name="Sun H."/>
            <person name="Yadav J.S."/>
            <person name="Pangilinan J."/>
            <person name="Larsson K.H."/>
            <person name="Matsuura K."/>
            <person name="Barry K."/>
            <person name="Labutti K."/>
            <person name="Kuo R."/>
            <person name="Ohm R.A."/>
            <person name="Bhattacharya S.S."/>
            <person name="Shirouzu T."/>
            <person name="Yoshinaga Y."/>
            <person name="Martin F.M."/>
            <person name="Grigoriev I.V."/>
            <person name="Hibbett D.S."/>
        </authorList>
    </citation>
    <scope>NUCLEOTIDE SEQUENCE [LARGE SCALE GENOMIC DNA]</scope>
    <source>
        <strain evidence="3 4">CBS 109695</strain>
    </source>
</reference>
<dbReference type="PROSITE" id="PS50822">
    <property type="entry name" value="PIWI"/>
    <property type="match status" value="1"/>
</dbReference>
<feature type="domain" description="Piwi" evidence="2">
    <location>
        <begin position="42"/>
        <end position="196"/>
    </location>
</feature>
<dbReference type="Gene3D" id="3.40.50.2300">
    <property type="match status" value="1"/>
</dbReference>
<sequence>MSPTQPSTHPATRGASHMIHTHGYPHAQIQHRAGCARGHPDLIVCVLPFPADDIRRAVKHFGDVSHGITTQCLRADKLKPGRGLNQYCNNVALKVNTRLGGETSKTSSRALSELQKQPFMIVGVDVGRPGPGSNQPSIAGLVWSCDYNTMKYAVFSRVQALRQEHIEDLQAMMEAALTAFGAKQPPPAGIVFYRDGWPGFDWLLRTAVRRQCTPRSAHVPSAHAVLRAHTATQLHSRPPTLPPCAHACTHARTRPRPSTPTDPTRCLPSPTYSPIPMCAR</sequence>
<dbReference type="PANTHER" id="PTHR22891">
    <property type="entry name" value="EUKARYOTIC TRANSLATION INITIATION FACTOR 2C"/>
    <property type="match status" value="1"/>
</dbReference>
<dbReference type="Proteomes" id="UP000076532">
    <property type="component" value="Unassembled WGS sequence"/>
</dbReference>
<proteinExistence type="predicted"/>
<dbReference type="AlphaFoldDB" id="A0A165XSI6"/>
<evidence type="ECO:0000313" key="3">
    <source>
        <dbReference type="EMBL" id="KZP08852.1"/>
    </source>
</evidence>
<dbReference type="EMBL" id="KV417712">
    <property type="protein sequence ID" value="KZP08852.1"/>
    <property type="molecule type" value="Genomic_DNA"/>
</dbReference>
<organism evidence="3 4">
    <name type="scientific">Athelia psychrophila</name>
    <dbReference type="NCBI Taxonomy" id="1759441"/>
    <lineage>
        <taxon>Eukaryota</taxon>
        <taxon>Fungi</taxon>
        <taxon>Dikarya</taxon>
        <taxon>Basidiomycota</taxon>
        <taxon>Agaricomycotina</taxon>
        <taxon>Agaricomycetes</taxon>
        <taxon>Agaricomycetidae</taxon>
        <taxon>Atheliales</taxon>
        <taxon>Atheliaceae</taxon>
        <taxon>Athelia</taxon>
    </lineage>
</organism>
<keyword evidence="4" id="KW-1185">Reference proteome</keyword>
<dbReference type="InterPro" id="IPR012337">
    <property type="entry name" value="RNaseH-like_sf"/>
</dbReference>
<dbReference type="GO" id="GO:0003676">
    <property type="term" value="F:nucleic acid binding"/>
    <property type="evidence" value="ECO:0007669"/>
    <property type="project" value="InterPro"/>
</dbReference>
<name>A0A165XSI6_9AGAM</name>
<dbReference type="InterPro" id="IPR036397">
    <property type="entry name" value="RNaseH_sf"/>
</dbReference>
<dbReference type="OrthoDB" id="2689636at2759"/>
<dbReference type="STRING" id="436010.A0A165XSI6"/>
<dbReference type="InterPro" id="IPR003165">
    <property type="entry name" value="Piwi"/>
</dbReference>